<evidence type="ECO:0000256" key="3">
    <source>
        <dbReference type="PIRNR" id="PIRNR037489"/>
    </source>
</evidence>
<dbReference type="EMBL" id="JACATN010000003">
    <property type="protein sequence ID" value="MBT2161866.1"/>
    <property type="molecule type" value="Genomic_DNA"/>
</dbReference>
<evidence type="ECO:0000256" key="2">
    <source>
        <dbReference type="ARBA" id="ARBA00022723"/>
    </source>
</evidence>
<reference evidence="5" key="1">
    <citation type="submission" date="2023-07" db="EMBL/GenBank/DDBJ databases">
        <title>Zobellia barbeyronii sp. nov., a new marine flavobacterium, isolated from green and red algae.</title>
        <authorList>
            <person name="Nedashkovskaya O.I."/>
            <person name="Otstavnykh N."/>
            <person name="Zhukova N."/>
            <person name="Guzev K."/>
            <person name="Chausova V."/>
            <person name="Tekutyeva L."/>
            <person name="Mikhailov V."/>
            <person name="Isaeva M."/>
        </authorList>
    </citation>
    <scope>NUCLEOTIDE SEQUENCE [LARGE SCALE GENOMIC DNA]</scope>
    <source>
        <strain evidence="5">KMM 6746</strain>
    </source>
</reference>
<dbReference type="PANTHER" id="PTHR13799:SF14">
    <property type="entry name" value="GTP CYCLOHYDROLASE 1 TYPE 2 HOMOLOG"/>
    <property type="match status" value="1"/>
</dbReference>
<name>A0ABS5WEP9_9FLAO</name>
<dbReference type="RefSeq" id="WP_214611963.1">
    <property type="nucleotide sequence ID" value="NZ_JACATN010000003.1"/>
</dbReference>
<protein>
    <recommendedName>
        <fullName evidence="3">GTP cyclohydrolase 1 type 2 homolog</fullName>
    </recommendedName>
</protein>
<organism evidence="4 5">
    <name type="scientific">Zobellia barbeyronii</name>
    <dbReference type="NCBI Taxonomy" id="2748009"/>
    <lineage>
        <taxon>Bacteria</taxon>
        <taxon>Pseudomonadati</taxon>
        <taxon>Bacteroidota</taxon>
        <taxon>Flavobacteriia</taxon>
        <taxon>Flavobacteriales</taxon>
        <taxon>Flavobacteriaceae</taxon>
        <taxon>Zobellia</taxon>
    </lineage>
</organism>
<accession>A0ABS5WEP9</accession>
<dbReference type="InterPro" id="IPR017221">
    <property type="entry name" value="DUF34/NIF3_bac"/>
</dbReference>
<evidence type="ECO:0000313" key="5">
    <source>
        <dbReference type="Proteomes" id="UP000740413"/>
    </source>
</evidence>
<evidence type="ECO:0000256" key="1">
    <source>
        <dbReference type="ARBA" id="ARBA00006964"/>
    </source>
</evidence>
<gene>
    <name evidence="4" type="ORF">HW347_11375</name>
</gene>
<dbReference type="InterPro" id="IPR036069">
    <property type="entry name" value="DUF34/NIF3_sf"/>
</dbReference>
<sequence>MTVKEVTDILEDLAPLPYAEGFDNVGLLVGDANAKVSGILVTLDTLENVIDEAIATKYNLIVSFHPIIFGGLKKLTGKSYVERVVIKAIKNDIAIYSMHTALDNVPEGVNAKICEVLGIKNPKILIPQKETIKKLTTYVPVKDAETLREALFDAGAGNIGNYSHCSFNANGQGSYKAGEKANPTVGEIGKIHYEEETQLNVTFSKANQGKIMKALFTSHPYEEVAYEVITLENTNQNIGIGMVGELETPIEDMAFLKIVKQKMGAEGIRHSALLNKKIQKVAVLGGSGAFAIDAAKASGADILITADIKYHEFYKAEGKMIIADIGHFESEQFTKNLLVDYLTKKIPNFAIRLSESKTNPIKYL</sequence>
<dbReference type="Pfam" id="PF01784">
    <property type="entry name" value="DUF34_NIF3"/>
    <property type="match status" value="1"/>
</dbReference>
<proteinExistence type="inferred from homology"/>
<comment type="similarity">
    <text evidence="1 3">Belongs to the GTP cyclohydrolase I type 2/NIF3 family.</text>
</comment>
<dbReference type="PANTHER" id="PTHR13799">
    <property type="entry name" value="NGG1 INTERACTING FACTOR 3"/>
    <property type="match status" value="1"/>
</dbReference>
<evidence type="ECO:0000313" key="4">
    <source>
        <dbReference type="EMBL" id="MBT2161866.1"/>
    </source>
</evidence>
<dbReference type="NCBIfam" id="TIGR00486">
    <property type="entry name" value="YbgI_SA1388"/>
    <property type="match status" value="1"/>
</dbReference>
<comment type="caution">
    <text evidence="4">The sequence shown here is derived from an EMBL/GenBank/DDBJ whole genome shotgun (WGS) entry which is preliminary data.</text>
</comment>
<dbReference type="PIRSF" id="PIRSF037489">
    <property type="entry name" value="UCP037489_NIF3_YqfO"/>
    <property type="match status" value="1"/>
</dbReference>
<dbReference type="InterPro" id="IPR015867">
    <property type="entry name" value="N-reg_PII/ATP_PRibTrfase_C"/>
</dbReference>
<dbReference type="SUPFAM" id="SSF102705">
    <property type="entry name" value="NIF3 (NGG1p interacting factor 3)-like"/>
    <property type="match status" value="1"/>
</dbReference>
<keyword evidence="5" id="KW-1185">Reference proteome</keyword>
<dbReference type="Gene3D" id="3.40.1390.30">
    <property type="entry name" value="NIF3 (NGG1p interacting factor 3)-like"/>
    <property type="match status" value="1"/>
</dbReference>
<keyword evidence="2 3" id="KW-0479">Metal-binding</keyword>
<dbReference type="InterPro" id="IPR002678">
    <property type="entry name" value="DUF34/NIF3"/>
</dbReference>
<dbReference type="Proteomes" id="UP000740413">
    <property type="component" value="Unassembled WGS sequence"/>
</dbReference>
<dbReference type="Gene3D" id="3.30.70.120">
    <property type="match status" value="1"/>
</dbReference>